<comment type="caution">
    <text evidence="3">The sequence shown here is derived from an EMBL/GenBank/DDBJ whole genome shotgun (WGS) entry which is preliminary data.</text>
</comment>
<evidence type="ECO:0000256" key="1">
    <source>
        <dbReference type="ARBA" id="ARBA00008791"/>
    </source>
</evidence>
<dbReference type="HOGENOM" id="CLU_049301_2_3_11"/>
<name>W5IIN3_SCAIO</name>
<feature type="domain" description="UspA" evidence="2">
    <location>
        <begin position="6"/>
        <end position="144"/>
    </location>
</feature>
<dbReference type="InterPro" id="IPR006015">
    <property type="entry name" value="Universal_stress_UspA"/>
</dbReference>
<dbReference type="RefSeq" id="WP_006292853.1">
    <property type="nucleotide sequence ID" value="NZ_GG770225.1"/>
</dbReference>
<dbReference type="PANTHER" id="PTHR46268">
    <property type="entry name" value="STRESS RESPONSE PROTEIN NHAX"/>
    <property type="match status" value="1"/>
</dbReference>
<dbReference type="Proteomes" id="UP000005777">
    <property type="component" value="Unassembled WGS sequence"/>
</dbReference>
<dbReference type="PANTHER" id="PTHR46268:SF6">
    <property type="entry name" value="UNIVERSAL STRESS PROTEIN UP12"/>
    <property type="match status" value="1"/>
</dbReference>
<dbReference type="EMBL" id="ADCX01000003">
    <property type="protein sequence ID" value="EFG26869.1"/>
    <property type="molecule type" value="Genomic_DNA"/>
</dbReference>
<reference evidence="3 4" key="1">
    <citation type="submission" date="2012-01" db="EMBL/GenBank/DDBJ databases">
        <title>The Genome Sequence of Scardovia inopinata F0304.</title>
        <authorList>
            <consortium name="The Broad Institute Genome Sequencing Platform"/>
            <person name="Earl A."/>
            <person name="Ward D."/>
            <person name="Feldgarden M."/>
            <person name="Gevers D."/>
            <person name="Izard J."/>
            <person name="Baranova O.V."/>
            <person name="Blanton J.M."/>
            <person name="Tanner A.C."/>
            <person name="Dewhirst F.E."/>
            <person name="Young S.K."/>
            <person name="Zeng Q."/>
            <person name="Gargeya S."/>
            <person name="Fitzgerald M."/>
            <person name="Haas B."/>
            <person name="Abouelleil A."/>
            <person name="Alvarado L."/>
            <person name="Arachchi H.M."/>
            <person name="Berlin A."/>
            <person name="Chapman S.B."/>
            <person name="Gearin G."/>
            <person name="Goldberg J."/>
            <person name="Griggs A."/>
            <person name="Gujja S."/>
            <person name="Hansen M."/>
            <person name="Heiman D."/>
            <person name="Howarth C."/>
            <person name="Larimer J."/>
            <person name="Lui A."/>
            <person name="MacDonald P.J."/>
            <person name="McCowen C."/>
            <person name="Montmayeur A."/>
            <person name="Murphy C."/>
            <person name="Neiman D."/>
            <person name="Pearson M."/>
            <person name="Priest M."/>
            <person name="Roberts A."/>
            <person name="Saif S."/>
            <person name="Shea T."/>
            <person name="Sisk P."/>
            <person name="Stolte C."/>
            <person name="Sykes S."/>
            <person name="Wortman J."/>
            <person name="Nusbaum C."/>
            <person name="Birren B."/>
        </authorList>
    </citation>
    <scope>NUCLEOTIDE SEQUENCE [LARGE SCALE GENOMIC DNA]</scope>
    <source>
        <strain evidence="3 4">F0304</strain>
    </source>
</reference>
<accession>W5IIN3</accession>
<protein>
    <recommendedName>
        <fullName evidence="2">UspA domain-containing protein</fullName>
    </recommendedName>
</protein>
<dbReference type="Gene3D" id="3.40.50.620">
    <property type="entry name" value="HUPs"/>
    <property type="match status" value="2"/>
</dbReference>
<dbReference type="CDD" id="cd00293">
    <property type="entry name" value="USP-like"/>
    <property type="match status" value="1"/>
</dbReference>
<dbReference type="InterPro" id="IPR006016">
    <property type="entry name" value="UspA"/>
</dbReference>
<comment type="similarity">
    <text evidence="1">Belongs to the universal stress protein A family.</text>
</comment>
<organism evidence="3 4">
    <name type="scientific">Scardovia inopinata F0304</name>
    <dbReference type="NCBI Taxonomy" id="641146"/>
    <lineage>
        <taxon>Bacteria</taxon>
        <taxon>Bacillati</taxon>
        <taxon>Actinomycetota</taxon>
        <taxon>Actinomycetes</taxon>
        <taxon>Bifidobacteriales</taxon>
        <taxon>Bifidobacteriaceae</taxon>
        <taxon>Scardovia</taxon>
    </lineage>
</organism>
<dbReference type="PRINTS" id="PR01438">
    <property type="entry name" value="UNVRSLSTRESS"/>
</dbReference>
<gene>
    <name evidence="3" type="ORF">HMPREF9020_00498</name>
</gene>
<evidence type="ECO:0000313" key="3">
    <source>
        <dbReference type="EMBL" id="EFG26869.1"/>
    </source>
</evidence>
<dbReference type="eggNOG" id="COG0589">
    <property type="taxonomic scope" value="Bacteria"/>
</dbReference>
<evidence type="ECO:0000259" key="2">
    <source>
        <dbReference type="Pfam" id="PF00582"/>
    </source>
</evidence>
<evidence type="ECO:0000313" key="4">
    <source>
        <dbReference type="Proteomes" id="UP000005777"/>
    </source>
</evidence>
<sequence length="367" mass="39065">MAKYDKAILVGVDGSDASYKAVWWAANYAHHAGLTLHIVCAYSLPSYAAVSFDVTYTSMGDDKAAHNDAQTILAKAKAIADEQGVQATTLIVTGDTASVFIELSHNYNLIVIGNRGKGGLAERMLGTTSSSLPAAAYCPVVVIPYTDDSGKIMHLNNTIKRVVVGADESKWGIKALDTAAEFANQWGATLTVLSAVPDLSSISPAGVNSIDEEEQNTVMESYLDDLKVRMRPLHQKYPDLDIKESVVEGSAIEALTQASMTNDVVVVGSRGRGGFTGLIFGSVSQGLIQHAVGPVYVVPRKYVEAAESELDTIPRSAADVPTVPLENVKGVQEVLVPQADDDVAMNIAVTIDPQSSDNKESHKDKES</sequence>
<dbReference type="InterPro" id="IPR014729">
    <property type="entry name" value="Rossmann-like_a/b/a_fold"/>
</dbReference>
<dbReference type="Pfam" id="PF00582">
    <property type="entry name" value="Usp"/>
    <property type="match status" value="2"/>
</dbReference>
<feature type="domain" description="UspA" evidence="2">
    <location>
        <begin position="159"/>
        <end position="299"/>
    </location>
</feature>
<keyword evidence="4" id="KW-1185">Reference proteome</keyword>
<dbReference type="AlphaFoldDB" id="W5IIN3"/>
<dbReference type="SUPFAM" id="SSF52402">
    <property type="entry name" value="Adenine nucleotide alpha hydrolases-like"/>
    <property type="match status" value="2"/>
</dbReference>
<proteinExistence type="inferred from homology"/>